<reference evidence="2" key="1">
    <citation type="submission" date="2020-12" db="EMBL/GenBank/DDBJ databases">
        <title>The genome sequence of Inhella sp. 1Y17.</title>
        <authorList>
            <person name="Liu Y."/>
        </authorList>
    </citation>
    <scope>NUCLEOTIDE SEQUENCE</scope>
    <source>
        <strain evidence="2">1Y17</strain>
    </source>
</reference>
<sequence length="593" mass="64781">MADDPKQSESFLRKVARFVANPTTDWKEINSRQDDPESELAKAELKAMIERKRRNDFVRKREFDMLRRLRREGLTPEQLAAAGAQNNSVISDADKPLGEANRDDVEAVRDKINQIEQQMVKEGFRPSMAPRPSLQVAPAGDFDSTTRAAHFAPTLPTPGPGEPVAAPAPSAAVMGRGLPPPSDAAPSALPTLPPLEMDLTFGAATDVAPAALPEPTFDLVLDAQPPAKQEELGHDPELDEAVIAFANGDNETCERALTELTQAGGPRNLHADTWLVRFDFYRATGQQPPFEALALDYVHLFGLSPPQWFSIPKLVAESRKAERAAAAPASGIKPTGVTWAAAGAFDLDALTLLKKRCDTAPLPWVLDWSELQRVEAEAREPLTDLLRAWAKQATEMRWIGGDRLLELLREATPVGERDTDTGWWMLRLEALRVVNRPDQFDEAAIDYCVTYEVSPPSWDPARCKVRVTNGSLSTQGPSTNISGAGGLAFLDSTMETEEGGNVAHLEMSGQLVGDITEVLKTMSAQIGAAVQVQVACPKLVRLDFIAAGDLLNWVLNQRSENRSVVFTDAHRLVALFFGAMGINEHARIKVRVA</sequence>
<protein>
    <recommendedName>
        <fullName evidence="4">STAS domain-containing protein</fullName>
    </recommendedName>
</protein>
<name>A0A931NFY3_9BURK</name>
<dbReference type="Proteomes" id="UP000613266">
    <property type="component" value="Unassembled WGS sequence"/>
</dbReference>
<dbReference type="RefSeq" id="WP_198109729.1">
    <property type="nucleotide sequence ID" value="NZ_JAEDAK010000002.1"/>
</dbReference>
<dbReference type="AlphaFoldDB" id="A0A931NFY3"/>
<evidence type="ECO:0000256" key="1">
    <source>
        <dbReference type="SAM" id="MobiDB-lite"/>
    </source>
</evidence>
<evidence type="ECO:0008006" key="4">
    <source>
        <dbReference type="Google" id="ProtNLM"/>
    </source>
</evidence>
<evidence type="ECO:0000313" key="2">
    <source>
        <dbReference type="EMBL" id="MBH9576123.1"/>
    </source>
</evidence>
<gene>
    <name evidence="2" type="ORF">I7X39_04305</name>
</gene>
<keyword evidence="3" id="KW-1185">Reference proteome</keyword>
<comment type="caution">
    <text evidence="2">The sequence shown here is derived from an EMBL/GenBank/DDBJ whole genome shotgun (WGS) entry which is preliminary data.</text>
</comment>
<accession>A0A931NFY3</accession>
<evidence type="ECO:0000313" key="3">
    <source>
        <dbReference type="Proteomes" id="UP000613266"/>
    </source>
</evidence>
<proteinExistence type="predicted"/>
<dbReference type="EMBL" id="JAEDAK010000002">
    <property type="protein sequence ID" value="MBH9576123.1"/>
    <property type="molecule type" value="Genomic_DNA"/>
</dbReference>
<organism evidence="2 3">
    <name type="scientific">Inhella proteolytica</name>
    <dbReference type="NCBI Taxonomy" id="2795029"/>
    <lineage>
        <taxon>Bacteria</taxon>
        <taxon>Pseudomonadati</taxon>
        <taxon>Pseudomonadota</taxon>
        <taxon>Betaproteobacteria</taxon>
        <taxon>Burkholderiales</taxon>
        <taxon>Sphaerotilaceae</taxon>
        <taxon>Inhella</taxon>
    </lineage>
</organism>
<feature type="region of interest" description="Disordered" evidence="1">
    <location>
        <begin position="77"/>
        <end position="98"/>
    </location>
</feature>